<evidence type="ECO:0000256" key="5">
    <source>
        <dbReference type="SAM" id="MobiDB-lite"/>
    </source>
</evidence>
<dbReference type="GO" id="GO:0001939">
    <property type="term" value="C:female pronucleus"/>
    <property type="evidence" value="ECO:0007669"/>
    <property type="project" value="TreeGrafter"/>
</dbReference>
<dbReference type="Ensembl" id="ENSPKIT00000042295.1">
    <property type="protein sequence ID" value="ENSPKIP00000017777.1"/>
    <property type="gene ID" value="ENSPKIG00000003521.1"/>
</dbReference>
<evidence type="ECO:0000256" key="2">
    <source>
        <dbReference type="ARBA" id="ARBA00004496"/>
    </source>
</evidence>
<dbReference type="GO" id="GO:0042585">
    <property type="term" value="C:germinal vesicle"/>
    <property type="evidence" value="ECO:0007669"/>
    <property type="project" value="TreeGrafter"/>
</dbReference>
<evidence type="ECO:0000256" key="4">
    <source>
        <dbReference type="ARBA" id="ARBA00023242"/>
    </source>
</evidence>
<accession>A0A3B3RGP5</accession>
<dbReference type="GO" id="GO:0044727">
    <property type="term" value="P:epigenetic programing of male pronucleus"/>
    <property type="evidence" value="ECO:0007669"/>
    <property type="project" value="TreeGrafter"/>
</dbReference>
<evidence type="ECO:0000313" key="6">
    <source>
        <dbReference type="Ensembl" id="ENSPKIP00000017777.1"/>
    </source>
</evidence>
<reference evidence="6" key="1">
    <citation type="submission" date="2025-08" db="UniProtKB">
        <authorList>
            <consortium name="Ensembl"/>
        </authorList>
    </citation>
    <scope>IDENTIFICATION</scope>
</reference>
<dbReference type="GO" id="GO:0005737">
    <property type="term" value="C:cytoplasm"/>
    <property type="evidence" value="ECO:0007669"/>
    <property type="project" value="UniProtKB-SubCell"/>
</dbReference>
<proteinExistence type="predicted"/>
<dbReference type="PANTHER" id="PTHR35678:SF1">
    <property type="entry name" value="PROTEIN STPG4"/>
    <property type="match status" value="1"/>
</dbReference>
<sequence length="319" mass="34761">HEGSPRCPRPADKTASIPTRYQTVVKNNTDKKGFSSQTKRFISEDNDTPGPGSYISQQSADLISPSFSTKGTGGFASQAARMPCPPRRCTPGPNVYNLQTSLLSKFSSTKGCSRVFCMPIVMKVEDQQNQTPSPNQYHVCTSYAVERNSTVSARSSFVSKTSRSGLHRAVEGPSPCHYAVNDALTKTSPKVPVSCFKSGSSRIQPPVISQAPGPGSYKPNQPPEPVKRTIFPKKYYLVLAAPAMTMPKTPPLPGPGQYNIVDCKGPHRQYMSSAVFMSGTSRWIRETGGDGLPGPGLYDPRMPSKKSFLYNFSKRWIPA</sequence>
<evidence type="ECO:0000256" key="3">
    <source>
        <dbReference type="ARBA" id="ARBA00022490"/>
    </source>
</evidence>
<protein>
    <submittedName>
        <fullName evidence="6">Sperm-tail PG-rich repeat containing 1</fullName>
    </submittedName>
</protein>
<keyword evidence="7" id="KW-1185">Reference proteome</keyword>
<dbReference type="GeneTree" id="ENSGT00390000011598"/>
<feature type="region of interest" description="Disordered" evidence="5">
    <location>
        <begin position="27"/>
        <end position="52"/>
    </location>
</feature>
<dbReference type="PANTHER" id="PTHR35678">
    <property type="entry name" value="PROTEIN STPG4"/>
    <property type="match status" value="1"/>
</dbReference>
<dbReference type="GO" id="GO:0042393">
    <property type="term" value="F:histone binding"/>
    <property type="evidence" value="ECO:0007669"/>
    <property type="project" value="TreeGrafter"/>
</dbReference>
<dbReference type="AlphaFoldDB" id="A0A3B3RGP5"/>
<dbReference type="GO" id="GO:0001940">
    <property type="term" value="C:male pronucleus"/>
    <property type="evidence" value="ECO:0007669"/>
    <property type="project" value="TreeGrafter"/>
</dbReference>
<dbReference type="Proteomes" id="UP000261540">
    <property type="component" value="Unplaced"/>
</dbReference>
<evidence type="ECO:0000313" key="7">
    <source>
        <dbReference type="Proteomes" id="UP000261540"/>
    </source>
</evidence>
<dbReference type="InterPro" id="IPR010736">
    <property type="entry name" value="SHIPPO-rpt"/>
</dbReference>
<comment type="subcellular location">
    <subcellularLocation>
        <location evidence="2">Cytoplasm</location>
    </subcellularLocation>
    <subcellularLocation>
        <location evidence="1">Nucleus</location>
    </subcellularLocation>
</comment>
<name>A0A3B3RGP5_9TELE</name>
<keyword evidence="3" id="KW-0963">Cytoplasm</keyword>
<reference evidence="6" key="2">
    <citation type="submission" date="2025-09" db="UniProtKB">
        <authorList>
            <consortium name="Ensembl"/>
        </authorList>
    </citation>
    <scope>IDENTIFICATION</scope>
</reference>
<feature type="region of interest" description="Disordered" evidence="5">
    <location>
        <begin position="204"/>
        <end position="224"/>
    </location>
</feature>
<dbReference type="GO" id="GO:0003682">
    <property type="term" value="F:chromatin binding"/>
    <property type="evidence" value="ECO:0007669"/>
    <property type="project" value="TreeGrafter"/>
</dbReference>
<keyword evidence="4" id="KW-0539">Nucleus</keyword>
<organism evidence="6 7">
    <name type="scientific">Paramormyrops kingsleyae</name>
    <dbReference type="NCBI Taxonomy" id="1676925"/>
    <lineage>
        <taxon>Eukaryota</taxon>
        <taxon>Metazoa</taxon>
        <taxon>Chordata</taxon>
        <taxon>Craniata</taxon>
        <taxon>Vertebrata</taxon>
        <taxon>Euteleostomi</taxon>
        <taxon>Actinopterygii</taxon>
        <taxon>Neopterygii</taxon>
        <taxon>Teleostei</taxon>
        <taxon>Osteoglossocephala</taxon>
        <taxon>Osteoglossomorpha</taxon>
        <taxon>Osteoglossiformes</taxon>
        <taxon>Mormyridae</taxon>
        <taxon>Paramormyrops</taxon>
    </lineage>
</organism>
<evidence type="ECO:0000256" key="1">
    <source>
        <dbReference type="ARBA" id="ARBA00004123"/>
    </source>
</evidence>
<dbReference type="Pfam" id="PF07004">
    <property type="entry name" value="SHIPPO-rpt"/>
    <property type="match status" value="4"/>
</dbReference>